<protein>
    <submittedName>
        <fullName evidence="2">Endonuclease/exonuclease/phosphatase</fullName>
    </submittedName>
</protein>
<comment type="caution">
    <text evidence="2">The sequence shown here is derived from an EMBL/GenBank/DDBJ whole genome shotgun (WGS) entry which is preliminary data.</text>
</comment>
<dbReference type="Proteomes" id="UP000011991">
    <property type="component" value="Unassembled WGS sequence"/>
</dbReference>
<keyword evidence="2" id="KW-0255">Endonuclease</keyword>
<dbReference type="GO" id="GO:0004527">
    <property type="term" value="F:exonuclease activity"/>
    <property type="evidence" value="ECO:0007669"/>
    <property type="project" value="UniProtKB-KW"/>
</dbReference>
<keyword evidence="2" id="KW-0540">Nuclease</keyword>
<dbReference type="InterPro" id="IPR005135">
    <property type="entry name" value="Endo/exonuclease/phosphatase"/>
</dbReference>
<reference evidence="2 3" key="1">
    <citation type="journal article" date="2013" name="Mar. Genomics">
        <title>Expression of sulfatases in Rhodopirellula baltica and the diversity of sulfatases in the genus Rhodopirellula.</title>
        <authorList>
            <person name="Wegner C.E."/>
            <person name="Richter-Heitmann T."/>
            <person name="Klindworth A."/>
            <person name="Klockow C."/>
            <person name="Richter M."/>
            <person name="Achstetter T."/>
            <person name="Glockner F.O."/>
            <person name="Harder J."/>
        </authorList>
    </citation>
    <scope>NUCLEOTIDE SEQUENCE [LARGE SCALE GENOMIC DNA]</scope>
    <source>
        <strain evidence="2 3">SM1</strain>
    </source>
</reference>
<evidence type="ECO:0000313" key="3">
    <source>
        <dbReference type="Proteomes" id="UP000011991"/>
    </source>
</evidence>
<dbReference type="Gene3D" id="3.60.10.10">
    <property type="entry name" value="Endonuclease/exonuclease/phosphatase"/>
    <property type="match status" value="1"/>
</dbReference>
<name>M5RJY4_9BACT</name>
<evidence type="ECO:0000259" key="1">
    <source>
        <dbReference type="Pfam" id="PF03372"/>
    </source>
</evidence>
<dbReference type="GO" id="GO:0004519">
    <property type="term" value="F:endonuclease activity"/>
    <property type="evidence" value="ECO:0007669"/>
    <property type="project" value="UniProtKB-KW"/>
</dbReference>
<keyword evidence="2" id="KW-0269">Exonuclease</keyword>
<keyword evidence="3" id="KW-1185">Reference proteome</keyword>
<proteinExistence type="predicted"/>
<dbReference type="SUPFAM" id="SSF56219">
    <property type="entry name" value="DNase I-like"/>
    <property type="match status" value="1"/>
</dbReference>
<dbReference type="InterPro" id="IPR036691">
    <property type="entry name" value="Endo/exonu/phosph_ase_sf"/>
</dbReference>
<feature type="domain" description="Endonuclease/exonuclease/phosphatase" evidence="1">
    <location>
        <begin position="26"/>
        <end position="122"/>
    </location>
</feature>
<gene>
    <name evidence="2" type="ORF">RMSM_03564</name>
</gene>
<dbReference type="AlphaFoldDB" id="M5RJY4"/>
<keyword evidence="2" id="KW-0378">Hydrolase</keyword>
<dbReference type="Pfam" id="PF03372">
    <property type="entry name" value="Exo_endo_phos"/>
    <property type="match status" value="1"/>
</dbReference>
<dbReference type="EMBL" id="ANOG01000513">
    <property type="protein sequence ID" value="EMI19506.1"/>
    <property type="molecule type" value="Genomic_DNA"/>
</dbReference>
<sequence>MEFPLSDGDPIQLIATHPLPPMQKSTWQDRNRAFAGLAEQVQQQGSQRSIVAGDLNCTPWSYWFRRLREQSGLRESALGHGLHSTWNPTSLPLPGLMIDHVLIGSRINVARHFVGPDIGSDHRPVIVDFR</sequence>
<accession>M5RJY4</accession>
<organism evidence="2 3">
    <name type="scientific">Rhodopirellula maiorica SM1</name>
    <dbReference type="NCBI Taxonomy" id="1265738"/>
    <lineage>
        <taxon>Bacteria</taxon>
        <taxon>Pseudomonadati</taxon>
        <taxon>Planctomycetota</taxon>
        <taxon>Planctomycetia</taxon>
        <taxon>Pirellulales</taxon>
        <taxon>Pirellulaceae</taxon>
        <taxon>Novipirellula</taxon>
    </lineage>
</organism>
<evidence type="ECO:0000313" key="2">
    <source>
        <dbReference type="EMBL" id="EMI19506.1"/>
    </source>
</evidence>
<dbReference type="PATRIC" id="fig|1265738.3.peg.3570"/>